<feature type="region of interest" description="Disordered" evidence="1">
    <location>
        <begin position="442"/>
        <end position="551"/>
    </location>
</feature>
<dbReference type="PANTHER" id="PTHR23509">
    <property type="entry name" value="PA-PL1 PHOSPHOLIPASE FAMILY"/>
    <property type="match status" value="1"/>
</dbReference>
<comment type="caution">
    <text evidence="3">The sequence shown here is derived from an EMBL/GenBank/DDBJ whole genome shotgun (WGS) entry which is preliminary data.</text>
</comment>
<feature type="compositionally biased region" description="Polar residues" evidence="1">
    <location>
        <begin position="457"/>
        <end position="467"/>
    </location>
</feature>
<feature type="compositionally biased region" description="Basic residues" evidence="1">
    <location>
        <begin position="716"/>
        <end position="729"/>
    </location>
</feature>
<dbReference type="PANTHER" id="PTHR23509:SF10">
    <property type="entry name" value="LD21067P"/>
    <property type="match status" value="1"/>
</dbReference>
<reference evidence="3 4" key="1">
    <citation type="submission" date="2023-09" db="EMBL/GenBank/DDBJ databases">
        <title>Pangenome analysis of Batrachochytrium dendrobatidis and related Chytrids.</title>
        <authorList>
            <person name="Yacoub M.N."/>
            <person name="Stajich J.E."/>
            <person name="James T.Y."/>
        </authorList>
    </citation>
    <scope>NUCLEOTIDE SEQUENCE [LARGE SCALE GENOMIC DNA]</scope>
    <source>
        <strain evidence="3 4">JEL0888</strain>
    </source>
</reference>
<sequence>MTDPADAAAVAPDAALDADVEDAEDAQTDTLHAADDDLPPGASSPCGHRVDHVCFVIHGMGQQWEGMGRFHENLAALRKSCKETALEEFGDSSLNIKWIGVEWYSLLHGLDTVDKRMKTITLPTCSVMRHINNNILADVLYYFTSYHGQTLLNIVAKVLNEAYDRFIKAHPYFTGKVALVGHSLGGIICYDLLAHQPGAPLMERRKARAGAAAHAEPDAADRESHATATTPAVHDAPDGPASPAPPAPPQDTHFEIVYPRLHFKPNFLFSLGSPLAAVLVMRGQSFQTYRLHSDIKYFNIFHLYDPLAYRIEPLLDKRYIEISPVLLQRPSSNRSFQFSYYQEIVKAYVPDLSAITSGMTLPSLPSLPSLPTMPAITTMPGMPTIPSLAGMSLPNVSFSSLGIPMPTLPTMPTLGRATESLQSRLSSLYESVVSNFAGEDEVAAGVQKRKRRVSAAAGTTSDRSSAYETDRTDPGRSGDEARSERNGGSATDGDGSVVGEGGDRDDDEAMESPPRKRRGVKASAPRSAEANNGADAQRRHSTDNGSTAAAATSSFSSAVGDIAGMLRRSLLSMPSATSIAAAAAAAPPPPPASAAPESADARPPLPRQPAPRTSSLRKISMRRGGSGSSAPSREEVISEVKDLGEKLTAQLVAAAAEAQRTLELETSSVEGDGDGSDGDDDAEGIDDGSLASASDGEPDAEAGPDADETSSTMVAKPRRRGTPRSRTRHRAGERGETPTARKTTPAERLDYFVQESVIENTVHQYFVGMKAHFSYWNSKDMMHYILSQLKGK</sequence>
<feature type="domain" description="DDHD" evidence="2">
    <location>
        <begin position="261"/>
        <end position="791"/>
    </location>
</feature>
<keyword evidence="4" id="KW-1185">Reference proteome</keyword>
<feature type="region of interest" description="Disordered" evidence="1">
    <location>
        <begin position="662"/>
        <end position="747"/>
    </location>
</feature>
<feature type="region of interest" description="Disordered" evidence="1">
    <location>
        <begin position="579"/>
        <end position="637"/>
    </location>
</feature>
<feature type="compositionally biased region" description="Low complexity" evidence="1">
    <location>
        <begin position="1"/>
        <end position="15"/>
    </location>
</feature>
<dbReference type="InterPro" id="IPR004177">
    <property type="entry name" value="DDHD_dom"/>
</dbReference>
<feature type="region of interest" description="Disordered" evidence="1">
    <location>
        <begin position="204"/>
        <end position="249"/>
    </location>
</feature>
<dbReference type="Gene3D" id="3.40.50.1820">
    <property type="entry name" value="alpha/beta hydrolase"/>
    <property type="match status" value="1"/>
</dbReference>
<evidence type="ECO:0000313" key="3">
    <source>
        <dbReference type="EMBL" id="KAL2919610.1"/>
    </source>
</evidence>
<protein>
    <recommendedName>
        <fullName evidence="2">DDHD domain-containing protein</fullName>
    </recommendedName>
</protein>
<dbReference type="SUPFAM" id="SSF53474">
    <property type="entry name" value="alpha/beta-Hydrolases"/>
    <property type="match status" value="2"/>
</dbReference>
<dbReference type="InterPro" id="IPR058055">
    <property type="entry name" value="PA-PLA1"/>
</dbReference>
<feature type="compositionally biased region" description="Basic and acidic residues" evidence="1">
    <location>
        <begin position="215"/>
        <end position="225"/>
    </location>
</feature>
<feature type="compositionally biased region" description="Basic and acidic residues" evidence="1">
    <location>
        <begin position="468"/>
        <end position="485"/>
    </location>
</feature>
<accession>A0ABR4NJ89</accession>
<evidence type="ECO:0000256" key="1">
    <source>
        <dbReference type="SAM" id="MobiDB-lite"/>
    </source>
</evidence>
<dbReference type="EMBL" id="JADGIZ020000002">
    <property type="protein sequence ID" value="KAL2919610.1"/>
    <property type="molecule type" value="Genomic_DNA"/>
</dbReference>
<feature type="compositionally biased region" description="Acidic residues" evidence="1">
    <location>
        <begin position="671"/>
        <end position="686"/>
    </location>
</feature>
<organism evidence="3 4">
    <name type="scientific">Polyrhizophydium stewartii</name>
    <dbReference type="NCBI Taxonomy" id="2732419"/>
    <lineage>
        <taxon>Eukaryota</taxon>
        <taxon>Fungi</taxon>
        <taxon>Fungi incertae sedis</taxon>
        <taxon>Chytridiomycota</taxon>
        <taxon>Chytridiomycota incertae sedis</taxon>
        <taxon>Chytridiomycetes</taxon>
        <taxon>Rhizophydiales</taxon>
        <taxon>Rhizophydiales incertae sedis</taxon>
        <taxon>Polyrhizophydium</taxon>
    </lineage>
</organism>
<evidence type="ECO:0000313" key="4">
    <source>
        <dbReference type="Proteomes" id="UP001527925"/>
    </source>
</evidence>
<dbReference type="Pfam" id="PF02862">
    <property type="entry name" value="DDHD"/>
    <property type="match status" value="2"/>
</dbReference>
<evidence type="ECO:0000259" key="2">
    <source>
        <dbReference type="PROSITE" id="PS51043"/>
    </source>
</evidence>
<dbReference type="SMART" id="SM01127">
    <property type="entry name" value="DDHD"/>
    <property type="match status" value="1"/>
</dbReference>
<gene>
    <name evidence="3" type="ORF">HK105_200522</name>
</gene>
<dbReference type="PROSITE" id="PS51043">
    <property type="entry name" value="DDHD"/>
    <property type="match status" value="1"/>
</dbReference>
<dbReference type="Proteomes" id="UP001527925">
    <property type="component" value="Unassembled WGS sequence"/>
</dbReference>
<feature type="compositionally biased region" description="Acidic residues" evidence="1">
    <location>
        <begin position="696"/>
        <end position="708"/>
    </location>
</feature>
<dbReference type="InterPro" id="IPR029058">
    <property type="entry name" value="AB_hydrolase_fold"/>
</dbReference>
<proteinExistence type="predicted"/>
<feature type="region of interest" description="Disordered" evidence="1">
    <location>
        <begin position="1"/>
        <end position="24"/>
    </location>
</feature>
<feature type="compositionally biased region" description="Pro residues" evidence="1">
    <location>
        <begin position="240"/>
        <end position="249"/>
    </location>
</feature>
<name>A0ABR4NJ89_9FUNG</name>